<feature type="transmembrane region" description="Helical" evidence="1">
    <location>
        <begin position="168"/>
        <end position="188"/>
    </location>
</feature>
<dbReference type="AlphaFoldDB" id="A0A7W9A4Y7"/>
<feature type="transmembrane region" description="Helical" evidence="1">
    <location>
        <begin position="79"/>
        <end position="97"/>
    </location>
</feature>
<organism evidence="2 3">
    <name type="scientific">Brevundimonas halotolerans</name>
    <dbReference type="NCBI Taxonomy" id="69670"/>
    <lineage>
        <taxon>Bacteria</taxon>
        <taxon>Pseudomonadati</taxon>
        <taxon>Pseudomonadota</taxon>
        <taxon>Alphaproteobacteria</taxon>
        <taxon>Caulobacterales</taxon>
        <taxon>Caulobacteraceae</taxon>
        <taxon>Brevundimonas</taxon>
    </lineage>
</organism>
<gene>
    <name evidence="2" type="ORF">FHS65_002048</name>
</gene>
<name>A0A7W9A4Y7_9CAUL</name>
<evidence type="ECO:0000313" key="2">
    <source>
        <dbReference type="EMBL" id="MBB5661288.1"/>
    </source>
</evidence>
<evidence type="ECO:0000313" key="3">
    <source>
        <dbReference type="Proteomes" id="UP000548978"/>
    </source>
</evidence>
<dbReference type="EMBL" id="JACIJB010000009">
    <property type="protein sequence ID" value="MBB5661288.1"/>
    <property type="molecule type" value="Genomic_DNA"/>
</dbReference>
<feature type="transmembrane region" description="Helical" evidence="1">
    <location>
        <begin position="103"/>
        <end position="123"/>
    </location>
</feature>
<dbReference type="OrthoDB" id="7566369at2"/>
<keyword evidence="1" id="KW-1133">Transmembrane helix</keyword>
<keyword evidence="3" id="KW-1185">Reference proteome</keyword>
<reference evidence="2 3" key="1">
    <citation type="submission" date="2020-08" db="EMBL/GenBank/DDBJ databases">
        <title>Genomic Encyclopedia of Type Strains, Phase IV (KMG-IV): sequencing the most valuable type-strain genomes for metagenomic binning, comparative biology and taxonomic classification.</title>
        <authorList>
            <person name="Goeker M."/>
        </authorList>
    </citation>
    <scope>NUCLEOTIDE SEQUENCE [LARGE SCALE GENOMIC DNA]</scope>
    <source>
        <strain evidence="2 3">DSM 24448</strain>
    </source>
</reference>
<dbReference type="RefSeq" id="WP_123288507.1">
    <property type="nucleotide sequence ID" value="NZ_JACIJB010000009.1"/>
</dbReference>
<feature type="transmembrane region" description="Helical" evidence="1">
    <location>
        <begin position="135"/>
        <end position="156"/>
    </location>
</feature>
<dbReference type="Proteomes" id="UP000548978">
    <property type="component" value="Unassembled WGS sequence"/>
</dbReference>
<comment type="caution">
    <text evidence="2">The sequence shown here is derived from an EMBL/GenBank/DDBJ whole genome shotgun (WGS) entry which is preliminary data.</text>
</comment>
<evidence type="ECO:0000256" key="1">
    <source>
        <dbReference type="SAM" id="Phobius"/>
    </source>
</evidence>
<feature type="transmembrane region" description="Helical" evidence="1">
    <location>
        <begin position="47"/>
        <end position="67"/>
    </location>
</feature>
<sequence length="193" mass="20161">MTSDERTLHPALKIGGLVLLALIGAAVGAATARFIDAAALPADDALNLFVGVVLIGMGVVMGGILALRPTEVPKGCGLLQILVLTLAGIVLIVPIYGTNWLSAEVSMAIVLGLLAIQTVANVMMFRQADEMLRRVMVETGALAFWVLQLALFVYAASERLGLVEGITAWGMIGIMMAVYMVASAVAGARRGLK</sequence>
<protein>
    <submittedName>
        <fullName evidence="2">Uncharacterized protein</fullName>
    </submittedName>
</protein>
<accession>A0A7W9A4Y7</accession>
<proteinExistence type="predicted"/>
<keyword evidence="1" id="KW-0812">Transmembrane</keyword>
<keyword evidence="1" id="KW-0472">Membrane</keyword>
<feature type="transmembrane region" description="Helical" evidence="1">
    <location>
        <begin position="12"/>
        <end position="35"/>
    </location>
</feature>